<dbReference type="Proteomes" id="UP000837857">
    <property type="component" value="Chromosome 20"/>
</dbReference>
<dbReference type="EMBL" id="OW152832">
    <property type="protein sequence ID" value="CAH2051784.1"/>
    <property type="molecule type" value="Genomic_DNA"/>
</dbReference>
<evidence type="ECO:0000313" key="2">
    <source>
        <dbReference type="EMBL" id="CAH2051784.1"/>
    </source>
</evidence>
<reference evidence="2" key="1">
    <citation type="submission" date="2022-03" db="EMBL/GenBank/DDBJ databases">
        <authorList>
            <person name="Martin H S."/>
        </authorList>
    </citation>
    <scope>NUCLEOTIDE SEQUENCE</scope>
</reference>
<name>A0ABN8ICZ0_9NEOP</name>
<feature type="region of interest" description="Disordered" evidence="1">
    <location>
        <begin position="16"/>
        <end position="62"/>
    </location>
</feature>
<keyword evidence="3" id="KW-1185">Reference proteome</keyword>
<organism evidence="2 3">
    <name type="scientific">Iphiclides podalirius</name>
    <name type="common">scarce swallowtail</name>
    <dbReference type="NCBI Taxonomy" id="110791"/>
    <lineage>
        <taxon>Eukaryota</taxon>
        <taxon>Metazoa</taxon>
        <taxon>Ecdysozoa</taxon>
        <taxon>Arthropoda</taxon>
        <taxon>Hexapoda</taxon>
        <taxon>Insecta</taxon>
        <taxon>Pterygota</taxon>
        <taxon>Neoptera</taxon>
        <taxon>Endopterygota</taxon>
        <taxon>Lepidoptera</taxon>
        <taxon>Glossata</taxon>
        <taxon>Ditrysia</taxon>
        <taxon>Papilionoidea</taxon>
        <taxon>Papilionidae</taxon>
        <taxon>Papilioninae</taxon>
        <taxon>Iphiclides</taxon>
    </lineage>
</organism>
<feature type="compositionally biased region" description="Pro residues" evidence="1">
    <location>
        <begin position="17"/>
        <end position="43"/>
    </location>
</feature>
<proteinExistence type="predicted"/>
<feature type="region of interest" description="Disordered" evidence="1">
    <location>
        <begin position="243"/>
        <end position="306"/>
    </location>
</feature>
<evidence type="ECO:0000313" key="3">
    <source>
        <dbReference type="Proteomes" id="UP000837857"/>
    </source>
</evidence>
<sequence length="306" mass="33115">MNASCRACDACAHHGCPPHPAPPRRPPPSLYGNTPPPPLPPAPHGARLDQLTKPLGPRSQRPMRHASREIEFNTNAPHSLPKFDKGQNRLCTDSSGVRAGFFVAGRTKETSSPVASRRRAVACAYFIPLHATIRCAAVTRCDRRNSDFLCLRGAGRAAAACRSRSRAAGARAVAQSGAECGRALPLRAGVGLTGLEAPLLELDEARRLEQRVEEAHVGGRHGRALYERARCHAATGHARRAPLTWPLHRPPNGGAARASRDHHHAPTARRLRAIDAVAARSNTRRSARAAPARSRTRLARELTLRR</sequence>
<protein>
    <submittedName>
        <fullName evidence="2">Uncharacterized protein</fullName>
    </submittedName>
</protein>
<evidence type="ECO:0000256" key="1">
    <source>
        <dbReference type="SAM" id="MobiDB-lite"/>
    </source>
</evidence>
<accession>A0ABN8ICZ0</accession>
<feature type="compositionally biased region" description="Basic residues" evidence="1">
    <location>
        <begin position="260"/>
        <end position="271"/>
    </location>
</feature>
<gene>
    <name evidence="2" type="ORF">IPOD504_LOCUS7939</name>
</gene>
<feature type="non-terminal residue" evidence="2">
    <location>
        <position position="306"/>
    </location>
</feature>